<gene>
    <name evidence="12" type="primary">LOC128316216</name>
</gene>
<dbReference type="SUPFAM" id="SSF50182">
    <property type="entry name" value="Sm-like ribonucleoproteins"/>
    <property type="match status" value="1"/>
</dbReference>
<dbReference type="PIRSF" id="PIRSF006609">
    <property type="entry name" value="snRNP_SmF"/>
    <property type="match status" value="1"/>
</dbReference>
<dbReference type="PANTHER" id="PTHR11021">
    <property type="entry name" value="SMALL NUCLEAR RIBONUCLEOPROTEIN F SNRNP-F"/>
    <property type="match status" value="1"/>
</dbReference>
<dbReference type="PANTHER" id="PTHR11021:SF0">
    <property type="entry name" value="SMALL NUCLEAR RIBONUCLEOPROTEIN F"/>
    <property type="match status" value="1"/>
</dbReference>
<name>A0ABM3QB21_ACIJB</name>
<dbReference type="GeneID" id="128316216"/>
<dbReference type="InterPro" id="IPR016487">
    <property type="entry name" value="Lsm6/sSmF"/>
</dbReference>
<dbReference type="InterPro" id="IPR001163">
    <property type="entry name" value="Sm_dom_euk/arc"/>
</dbReference>
<evidence type="ECO:0000256" key="7">
    <source>
        <dbReference type="ARBA" id="ARBA00023242"/>
    </source>
</evidence>
<evidence type="ECO:0000313" key="11">
    <source>
        <dbReference type="Proteomes" id="UP001652583"/>
    </source>
</evidence>
<keyword evidence="5" id="KW-0694">RNA-binding</keyword>
<comment type="subcellular location">
    <subcellularLocation>
        <location evidence="1">Nucleus</location>
    </subcellularLocation>
</comment>
<evidence type="ECO:0000256" key="9">
    <source>
        <dbReference type="ARBA" id="ARBA00030144"/>
    </source>
</evidence>
<dbReference type="InterPro" id="IPR010920">
    <property type="entry name" value="LSM_dom_sf"/>
</dbReference>
<keyword evidence="11" id="KW-1185">Reference proteome</keyword>
<dbReference type="SMART" id="SM00651">
    <property type="entry name" value="Sm"/>
    <property type="match status" value="1"/>
</dbReference>
<evidence type="ECO:0000256" key="1">
    <source>
        <dbReference type="ARBA" id="ARBA00004123"/>
    </source>
</evidence>
<evidence type="ECO:0000313" key="12">
    <source>
        <dbReference type="RefSeq" id="XP_053081120.1"/>
    </source>
</evidence>
<organism evidence="11 12">
    <name type="scientific">Acinonyx jubatus</name>
    <name type="common">Cheetah</name>
    <dbReference type="NCBI Taxonomy" id="32536"/>
    <lineage>
        <taxon>Eukaryota</taxon>
        <taxon>Metazoa</taxon>
        <taxon>Chordata</taxon>
        <taxon>Craniata</taxon>
        <taxon>Vertebrata</taxon>
        <taxon>Euteleostomi</taxon>
        <taxon>Mammalia</taxon>
        <taxon>Eutheria</taxon>
        <taxon>Laurasiatheria</taxon>
        <taxon>Carnivora</taxon>
        <taxon>Feliformia</taxon>
        <taxon>Felidae</taxon>
        <taxon>Felinae</taxon>
        <taxon>Acinonyx</taxon>
    </lineage>
</organism>
<dbReference type="Gene3D" id="2.30.30.100">
    <property type="match status" value="1"/>
</dbReference>
<feature type="domain" description="Sm" evidence="10">
    <location>
        <begin position="6"/>
        <end position="54"/>
    </location>
</feature>
<comment type="similarity">
    <text evidence="2">Belongs to the snRNP Sm proteins family. SmF/LSm6 subfamily.</text>
</comment>
<keyword evidence="7" id="KW-0539">Nucleus</keyword>
<accession>A0ABM3QB21</accession>
<proteinExistence type="inferred from homology"/>
<sequence length="54" mass="6061">MNLPLNPKSFLNGLTGKPVMVKLKWGMEYKSYLVSADGYMNMQLANTEEYTDGA</sequence>
<dbReference type="PROSITE" id="PS52002">
    <property type="entry name" value="SM"/>
    <property type="match status" value="1"/>
</dbReference>
<keyword evidence="4" id="KW-0747">Spliceosome</keyword>
<keyword evidence="8 12" id="KW-0687">Ribonucleoprotein</keyword>
<evidence type="ECO:0000256" key="3">
    <source>
        <dbReference type="ARBA" id="ARBA00022664"/>
    </source>
</evidence>
<dbReference type="Proteomes" id="UP001652583">
    <property type="component" value="Chromosome B3"/>
</dbReference>
<evidence type="ECO:0000256" key="5">
    <source>
        <dbReference type="ARBA" id="ARBA00022884"/>
    </source>
</evidence>
<evidence type="ECO:0000256" key="2">
    <source>
        <dbReference type="ARBA" id="ARBA00007927"/>
    </source>
</evidence>
<dbReference type="GO" id="GO:1990904">
    <property type="term" value="C:ribonucleoprotein complex"/>
    <property type="evidence" value="ECO:0007669"/>
    <property type="project" value="UniProtKB-KW"/>
</dbReference>
<dbReference type="Pfam" id="PF01423">
    <property type="entry name" value="LSM"/>
    <property type="match status" value="1"/>
</dbReference>
<dbReference type="InterPro" id="IPR034100">
    <property type="entry name" value="Sm_F"/>
</dbReference>
<dbReference type="RefSeq" id="XP_053081120.1">
    <property type="nucleotide sequence ID" value="XM_053225145.1"/>
</dbReference>
<evidence type="ECO:0000256" key="8">
    <source>
        <dbReference type="ARBA" id="ARBA00023274"/>
    </source>
</evidence>
<evidence type="ECO:0000259" key="10">
    <source>
        <dbReference type="PROSITE" id="PS52002"/>
    </source>
</evidence>
<evidence type="ECO:0000256" key="6">
    <source>
        <dbReference type="ARBA" id="ARBA00023187"/>
    </source>
</evidence>
<dbReference type="InterPro" id="IPR047575">
    <property type="entry name" value="Sm"/>
</dbReference>
<protein>
    <recommendedName>
        <fullName evidence="9">Sm protein F</fullName>
    </recommendedName>
</protein>
<keyword evidence="3" id="KW-0507">mRNA processing</keyword>
<dbReference type="CDD" id="cd01722">
    <property type="entry name" value="Sm_F"/>
    <property type="match status" value="1"/>
</dbReference>
<keyword evidence="6" id="KW-0508">mRNA splicing</keyword>
<evidence type="ECO:0000256" key="4">
    <source>
        <dbReference type="ARBA" id="ARBA00022728"/>
    </source>
</evidence>
<reference evidence="12" key="1">
    <citation type="submission" date="2025-08" db="UniProtKB">
        <authorList>
            <consortium name="RefSeq"/>
        </authorList>
    </citation>
    <scope>IDENTIFICATION</scope>
    <source>
        <tissue evidence="12">Blood</tissue>
    </source>
</reference>